<evidence type="ECO:0000256" key="4">
    <source>
        <dbReference type="ARBA" id="ARBA00023136"/>
    </source>
</evidence>
<feature type="signal peptide" evidence="6">
    <location>
        <begin position="1"/>
        <end position="18"/>
    </location>
</feature>
<sequence length="80" mass="9120">MKLHVIFLPFFTFPAGAAIKVMMGLDLAGVILGWKFFDHAAHLGGAVTGIAWSYWGNTYLWQKREPLLHWWHELRGAPVK</sequence>
<dbReference type="EMBL" id="JASPKZ010002685">
    <property type="protein sequence ID" value="KAJ9595192.1"/>
    <property type="molecule type" value="Genomic_DNA"/>
</dbReference>
<evidence type="ECO:0000256" key="1">
    <source>
        <dbReference type="ARBA" id="ARBA00004141"/>
    </source>
</evidence>
<name>A0AAD8AA14_DIPPU</name>
<evidence type="ECO:0000256" key="3">
    <source>
        <dbReference type="ARBA" id="ARBA00022989"/>
    </source>
</evidence>
<evidence type="ECO:0000256" key="5">
    <source>
        <dbReference type="SAM" id="Phobius"/>
    </source>
</evidence>
<keyword evidence="2 5" id="KW-0812">Transmembrane</keyword>
<protein>
    <recommendedName>
        <fullName evidence="9">Peptidase S54 rhomboid domain-containing protein</fullName>
    </recommendedName>
</protein>
<evidence type="ECO:0000313" key="8">
    <source>
        <dbReference type="Proteomes" id="UP001233999"/>
    </source>
</evidence>
<feature type="chain" id="PRO_5046336234" description="Peptidase S54 rhomboid domain-containing protein" evidence="6">
    <location>
        <begin position="19"/>
        <end position="80"/>
    </location>
</feature>
<dbReference type="AlphaFoldDB" id="A0AAD8AA14"/>
<comment type="caution">
    <text evidence="7">The sequence shown here is derived from an EMBL/GenBank/DDBJ whole genome shotgun (WGS) entry which is preliminary data.</text>
</comment>
<gene>
    <name evidence="7" type="ORF">L9F63_013501</name>
</gene>
<dbReference type="InterPro" id="IPR035952">
    <property type="entry name" value="Rhomboid-like_sf"/>
</dbReference>
<reference evidence="7" key="1">
    <citation type="journal article" date="2023" name="IScience">
        <title>Live-bearing cockroach genome reveals convergent evolutionary mechanisms linked to viviparity in insects and beyond.</title>
        <authorList>
            <person name="Fouks B."/>
            <person name="Harrison M.C."/>
            <person name="Mikhailova A.A."/>
            <person name="Marchal E."/>
            <person name="English S."/>
            <person name="Carruthers M."/>
            <person name="Jennings E.C."/>
            <person name="Chiamaka E.L."/>
            <person name="Frigard R.A."/>
            <person name="Pippel M."/>
            <person name="Attardo G.M."/>
            <person name="Benoit J.B."/>
            <person name="Bornberg-Bauer E."/>
            <person name="Tobe S.S."/>
        </authorList>
    </citation>
    <scope>NUCLEOTIDE SEQUENCE</scope>
    <source>
        <strain evidence="7">Stay&amp;Tobe</strain>
    </source>
</reference>
<feature type="transmembrane region" description="Helical" evidence="5">
    <location>
        <begin position="41"/>
        <end position="61"/>
    </location>
</feature>
<proteinExistence type="predicted"/>
<evidence type="ECO:0000256" key="2">
    <source>
        <dbReference type="ARBA" id="ARBA00022692"/>
    </source>
</evidence>
<dbReference type="SUPFAM" id="SSF144091">
    <property type="entry name" value="Rhomboid-like"/>
    <property type="match status" value="1"/>
</dbReference>
<keyword evidence="8" id="KW-1185">Reference proteome</keyword>
<comment type="subcellular location">
    <subcellularLocation>
        <location evidence="1">Membrane</location>
        <topology evidence="1">Multi-pass membrane protein</topology>
    </subcellularLocation>
</comment>
<evidence type="ECO:0008006" key="9">
    <source>
        <dbReference type="Google" id="ProtNLM"/>
    </source>
</evidence>
<dbReference type="Proteomes" id="UP001233999">
    <property type="component" value="Unassembled WGS sequence"/>
</dbReference>
<keyword evidence="3 5" id="KW-1133">Transmembrane helix</keyword>
<keyword evidence="6" id="KW-0732">Signal</keyword>
<evidence type="ECO:0000313" key="7">
    <source>
        <dbReference type="EMBL" id="KAJ9595192.1"/>
    </source>
</evidence>
<evidence type="ECO:0000256" key="6">
    <source>
        <dbReference type="SAM" id="SignalP"/>
    </source>
</evidence>
<reference evidence="7" key="2">
    <citation type="submission" date="2023-05" db="EMBL/GenBank/DDBJ databases">
        <authorList>
            <person name="Fouks B."/>
        </authorList>
    </citation>
    <scope>NUCLEOTIDE SEQUENCE</scope>
    <source>
        <strain evidence="7">Stay&amp;Tobe</strain>
        <tissue evidence="7">Testes</tissue>
    </source>
</reference>
<organism evidence="7 8">
    <name type="scientific">Diploptera punctata</name>
    <name type="common">Pacific beetle cockroach</name>
    <dbReference type="NCBI Taxonomy" id="6984"/>
    <lineage>
        <taxon>Eukaryota</taxon>
        <taxon>Metazoa</taxon>
        <taxon>Ecdysozoa</taxon>
        <taxon>Arthropoda</taxon>
        <taxon>Hexapoda</taxon>
        <taxon>Insecta</taxon>
        <taxon>Pterygota</taxon>
        <taxon>Neoptera</taxon>
        <taxon>Polyneoptera</taxon>
        <taxon>Dictyoptera</taxon>
        <taxon>Blattodea</taxon>
        <taxon>Blaberoidea</taxon>
        <taxon>Blaberidae</taxon>
        <taxon>Diplopterinae</taxon>
        <taxon>Diploptera</taxon>
    </lineage>
</organism>
<accession>A0AAD8AA14</accession>
<keyword evidence="4 5" id="KW-0472">Membrane</keyword>
<dbReference type="GO" id="GO:0016020">
    <property type="term" value="C:membrane"/>
    <property type="evidence" value="ECO:0007669"/>
    <property type="project" value="UniProtKB-SubCell"/>
</dbReference>